<dbReference type="EMBL" id="JAFFZS010000039">
    <property type="protein sequence ID" value="MBN0048438.1"/>
    <property type="molecule type" value="Genomic_DNA"/>
</dbReference>
<evidence type="ECO:0008006" key="3">
    <source>
        <dbReference type="Google" id="ProtNLM"/>
    </source>
</evidence>
<dbReference type="Proteomes" id="UP000788262">
    <property type="component" value="Unassembled WGS sequence"/>
</dbReference>
<comment type="caution">
    <text evidence="1">The sequence shown here is derived from an EMBL/GenBank/DDBJ whole genome shotgun (WGS) entry which is preliminary data.</text>
</comment>
<protein>
    <recommendedName>
        <fullName evidence="3">DUF2637 domain-containing protein</fullName>
    </recommendedName>
</protein>
<accession>A0ABS2VZ52</accession>
<evidence type="ECO:0000313" key="1">
    <source>
        <dbReference type="EMBL" id="MBN0048438.1"/>
    </source>
</evidence>
<name>A0ABS2VZ52_STRAS</name>
<proteinExistence type="predicted"/>
<reference evidence="1 2" key="1">
    <citation type="submission" date="2021-02" db="EMBL/GenBank/DDBJ databases">
        <title>Whole genome sequencing of Streptomyces actuosus VRA1.</title>
        <authorList>
            <person name="Sen G."/>
            <person name="Sen A."/>
        </authorList>
    </citation>
    <scope>NUCLEOTIDE SEQUENCE [LARGE SCALE GENOMIC DNA]</scope>
    <source>
        <strain evidence="1 2">VRA1</strain>
    </source>
</reference>
<gene>
    <name evidence="1" type="ORF">JS756_30920</name>
</gene>
<evidence type="ECO:0000313" key="2">
    <source>
        <dbReference type="Proteomes" id="UP000788262"/>
    </source>
</evidence>
<organism evidence="1 2">
    <name type="scientific">Streptomyces actuosus</name>
    <dbReference type="NCBI Taxonomy" id="1885"/>
    <lineage>
        <taxon>Bacteria</taxon>
        <taxon>Bacillati</taxon>
        <taxon>Actinomycetota</taxon>
        <taxon>Actinomycetes</taxon>
        <taxon>Kitasatosporales</taxon>
        <taxon>Streptomycetaceae</taxon>
        <taxon>Streptomyces</taxon>
    </lineage>
</organism>
<dbReference type="RefSeq" id="WP_205386570.1">
    <property type="nucleotide sequence ID" value="NZ_JAFFZS010000039.1"/>
</dbReference>
<keyword evidence="2" id="KW-1185">Reference proteome</keyword>
<sequence length="108" mass="11624">MATVLALGHVLGVAIALWTFNARAGGSFWHGVPPSLLLISPEWFMVSAGKAIGWEITLVVWLARGKPSSPWGVRPGSRSGRITRLTPAERAARDRAMQAAEHSRIPEG</sequence>